<gene>
    <name evidence="2" type="ORF">BTO08_20800</name>
</gene>
<keyword evidence="1" id="KW-1133">Transmembrane helix</keyword>
<comment type="caution">
    <text evidence="2">The sequence shown here is derived from an EMBL/GenBank/DDBJ whole genome shotgun (WGS) entry which is preliminary data.</text>
</comment>
<reference evidence="2 3" key="1">
    <citation type="submission" date="2016-12" db="EMBL/GenBank/DDBJ databases">
        <title>Diversity of luminous bacteria.</title>
        <authorList>
            <person name="Yoshizawa S."/>
            <person name="Kogure K."/>
        </authorList>
    </citation>
    <scope>NUCLEOTIDE SEQUENCE [LARGE SCALE GENOMIC DNA]</scope>
    <source>
        <strain evidence="2 3">LC1-200</strain>
    </source>
</reference>
<name>A0A2S7VKR7_PHOAN</name>
<evidence type="ECO:0000313" key="3">
    <source>
        <dbReference type="Proteomes" id="UP000238730"/>
    </source>
</evidence>
<accession>A0A2S7VKR7</accession>
<dbReference type="RefSeq" id="WP_105062457.1">
    <property type="nucleotide sequence ID" value="NZ_MSCJ01000003.1"/>
</dbReference>
<sequence length="230" mass="26404">MKKSLKENPTLLLTFGFIYISILGYFSSSKFLNYFNIKATDYFTFEDFVLSIVREGDLFLFLLLIIPVSYMQFFWFLCQQKSHAKRISDLIDEIDCAGNIENLSKEGKEKLVTKAEKLKMYKIALDSYPEKIKKAISSAPIYFCLLSIPTAWQVANLNYLDVKTGQVESVRFEVRDKLKELDAKKPYVLLLRTTNHTFLLKDKGDNSSAMVIPNSNIISVYYGASNEKSS</sequence>
<protein>
    <submittedName>
        <fullName evidence="2">Uncharacterized protein</fullName>
    </submittedName>
</protein>
<evidence type="ECO:0000256" key="1">
    <source>
        <dbReference type="SAM" id="Phobius"/>
    </source>
</evidence>
<dbReference type="AlphaFoldDB" id="A0A2S7VKR7"/>
<keyword evidence="1" id="KW-0812">Transmembrane</keyword>
<feature type="transmembrane region" description="Helical" evidence="1">
    <location>
        <begin position="58"/>
        <end position="78"/>
    </location>
</feature>
<proteinExistence type="predicted"/>
<dbReference type="EMBL" id="MSCJ01000003">
    <property type="protein sequence ID" value="PQJ62668.1"/>
    <property type="molecule type" value="Genomic_DNA"/>
</dbReference>
<feature type="transmembrane region" description="Helical" evidence="1">
    <location>
        <begin position="12"/>
        <end position="28"/>
    </location>
</feature>
<dbReference type="Proteomes" id="UP000238730">
    <property type="component" value="Unassembled WGS sequence"/>
</dbReference>
<keyword evidence="1" id="KW-0472">Membrane</keyword>
<evidence type="ECO:0000313" key="2">
    <source>
        <dbReference type="EMBL" id="PQJ62668.1"/>
    </source>
</evidence>
<organism evidence="2 3">
    <name type="scientific">Photobacterium angustum</name>
    <dbReference type="NCBI Taxonomy" id="661"/>
    <lineage>
        <taxon>Bacteria</taxon>
        <taxon>Pseudomonadati</taxon>
        <taxon>Pseudomonadota</taxon>
        <taxon>Gammaproteobacteria</taxon>
        <taxon>Vibrionales</taxon>
        <taxon>Vibrionaceae</taxon>
        <taxon>Photobacterium</taxon>
    </lineage>
</organism>